<organism evidence="1 2">
    <name type="scientific">Camellia lanceoleosa</name>
    <dbReference type="NCBI Taxonomy" id="1840588"/>
    <lineage>
        <taxon>Eukaryota</taxon>
        <taxon>Viridiplantae</taxon>
        <taxon>Streptophyta</taxon>
        <taxon>Embryophyta</taxon>
        <taxon>Tracheophyta</taxon>
        <taxon>Spermatophyta</taxon>
        <taxon>Magnoliopsida</taxon>
        <taxon>eudicotyledons</taxon>
        <taxon>Gunneridae</taxon>
        <taxon>Pentapetalae</taxon>
        <taxon>asterids</taxon>
        <taxon>Ericales</taxon>
        <taxon>Theaceae</taxon>
        <taxon>Camellia</taxon>
    </lineage>
</organism>
<evidence type="ECO:0000313" key="2">
    <source>
        <dbReference type="Proteomes" id="UP001060215"/>
    </source>
</evidence>
<accession>A0ACC0HCL5</accession>
<dbReference type="EMBL" id="CM045762">
    <property type="protein sequence ID" value="KAI8010155.1"/>
    <property type="molecule type" value="Genomic_DNA"/>
</dbReference>
<name>A0ACC0HCL5_9ERIC</name>
<protein>
    <submittedName>
        <fullName evidence="1">Uncharacterized protein</fullName>
    </submittedName>
</protein>
<comment type="caution">
    <text evidence="1">The sequence shown here is derived from an EMBL/GenBank/DDBJ whole genome shotgun (WGS) entry which is preliminary data.</text>
</comment>
<evidence type="ECO:0000313" key="1">
    <source>
        <dbReference type="EMBL" id="KAI8010155.1"/>
    </source>
</evidence>
<sequence>MDKVVLEGPCFKDNWRPSIDNVVRSLQSALLLQEAWENHFEIGAELPVIDLYCCSIFSTDGYWTIGDLRLFSSNVDDDLADDLASNLDRGSNGYLSDTDFDELIR</sequence>
<reference evidence="1 2" key="1">
    <citation type="journal article" date="2022" name="Plant J.">
        <title>Chromosome-level genome of Camellia lanceoleosa provides a valuable resource for understanding genome evolution and self-incompatibility.</title>
        <authorList>
            <person name="Gong W."/>
            <person name="Xiao S."/>
            <person name="Wang L."/>
            <person name="Liao Z."/>
            <person name="Chang Y."/>
            <person name="Mo W."/>
            <person name="Hu G."/>
            <person name="Li W."/>
            <person name="Zhao G."/>
            <person name="Zhu H."/>
            <person name="Hu X."/>
            <person name="Ji K."/>
            <person name="Xiang X."/>
            <person name="Song Q."/>
            <person name="Yuan D."/>
            <person name="Jin S."/>
            <person name="Zhang L."/>
        </authorList>
    </citation>
    <scope>NUCLEOTIDE SEQUENCE [LARGE SCALE GENOMIC DNA]</scope>
    <source>
        <strain evidence="1">SQ_2022a</strain>
    </source>
</reference>
<proteinExistence type="predicted"/>
<gene>
    <name evidence="1" type="ORF">LOK49_LG06G02321</name>
</gene>
<dbReference type="Proteomes" id="UP001060215">
    <property type="component" value="Chromosome 5"/>
</dbReference>
<keyword evidence="2" id="KW-1185">Reference proteome</keyword>